<accession>A0A8T3A7M9</accession>
<dbReference type="EMBL" id="JAGYWB010000018">
    <property type="protein sequence ID" value="KAI0492069.1"/>
    <property type="molecule type" value="Genomic_DNA"/>
</dbReference>
<evidence type="ECO:0000313" key="2">
    <source>
        <dbReference type="EMBL" id="KAI0492069.1"/>
    </source>
</evidence>
<reference evidence="2" key="1">
    <citation type="journal article" date="2022" name="Front. Genet.">
        <title>Chromosome-Scale Assembly of the Dendrobium nobile Genome Provides Insights Into the Molecular Mechanism of the Biosynthesis of the Medicinal Active Ingredient of Dendrobium.</title>
        <authorList>
            <person name="Xu Q."/>
            <person name="Niu S.-C."/>
            <person name="Li K.-L."/>
            <person name="Zheng P.-J."/>
            <person name="Zhang X.-J."/>
            <person name="Jia Y."/>
            <person name="Liu Y."/>
            <person name="Niu Y.-X."/>
            <person name="Yu L.-H."/>
            <person name="Chen D.-F."/>
            <person name="Zhang G.-Q."/>
        </authorList>
    </citation>
    <scope>NUCLEOTIDE SEQUENCE</scope>
    <source>
        <tissue evidence="2">Leaf</tissue>
    </source>
</reference>
<feature type="region of interest" description="Disordered" evidence="1">
    <location>
        <begin position="39"/>
        <end position="61"/>
    </location>
</feature>
<gene>
    <name evidence="2" type="ORF">KFK09_026334</name>
</gene>
<feature type="compositionally biased region" description="Low complexity" evidence="1">
    <location>
        <begin position="44"/>
        <end position="57"/>
    </location>
</feature>
<comment type="caution">
    <text evidence="2">The sequence shown here is derived from an EMBL/GenBank/DDBJ whole genome shotgun (WGS) entry which is preliminary data.</text>
</comment>
<keyword evidence="3" id="KW-1185">Reference proteome</keyword>
<name>A0A8T3A7M9_DENNO</name>
<dbReference type="Proteomes" id="UP000829196">
    <property type="component" value="Unassembled WGS sequence"/>
</dbReference>
<sequence>MLPRRERFVRVDRSSERHLRQVSETELRVRTSMIREKVCRRTASGRSSRSVNRSVDAVPPPSAMDELLLKEEKFGYGCVCLERERERKRERRS</sequence>
<protein>
    <submittedName>
        <fullName evidence="2">Uncharacterized protein</fullName>
    </submittedName>
</protein>
<evidence type="ECO:0000256" key="1">
    <source>
        <dbReference type="SAM" id="MobiDB-lite"/>
    </source>
</evidence>
<organism evidence="2 3">
    <name type="scientific">Dendrobium nobile</name>
    <name type="common">Orchid</name>
    <dbReference type="NCBI Taxonomy" id="94219"/>
    <lineage>
        <taxon>Eukaryota</taxon>
        <taxon>Viridiplantae</taxon>
        <taxon>Streptophyta</taxon>
        <taxon>Embryophyta</taxon>
        <taxon>Tracheophyta</taxon>
        <taxon>Spermatophyta</taxon>
        <taxon>Magnoliopsida</taxon>
        <taxon>Liliopsida</taxon>
        <taxon>Asparagales</taxon>
        <taxon>Orchidaceae</taxon>
        <taxon>Epidendroideae</taxon>
        <taxon>Malaxideae</taxon>
        <taxon>Dendrobiinae</taxon>
        <taxon>Dendrobium</taxon>
    </lineage>
</organism>
<proteinExistence type="predicted"/>
<dbReference type="AlphaFoldDB" id="A0A8T3A7M9"/>
<evidence type="ECO:0000313" key="3">
    <source>
        <dbReference type="Proteomes" id="UP000829196"/>
    </source>
</evidence>